<dbReference type="OrthoDB" id="6416233at2759"/>
<protein>
    <submittedName>
        <fullName evidence="1">Uncharacterized protein</fullName>
    </submittedName>
</protein>
<keyword evidence="2" id="KW-1185">Reference proteome</keyword>
<name>A0A4Y2B8L3_ARAVE</name>
<proteinExistence type="predicted"/>
<organism evidence="1 2">
    <name type="scientific">Araneus ventricosus</name>
    <name type="common">Orbweaver spider</name>
    <name type="synonym">Epeira ventricosa</name>
    <dbReference type="NCBI Taxonomy" id="182803"/>
    <lineage>
        <taxon>Eukaryota</taxon>
        <taxon>Metazoa</taxon>
        <taxon>Ecdysozoa</taxon>
        <taxon>Arthropoda</taxon>
        <taxon>Chelicerata</taxon>
        <taxon>Arachnida</taxon>
        <taxon>Araneae</taxon>
        <taxon>Araneomorphae</taxon>
        <taxon>Entelegynae</taxon>
        <taxon>Araneoidea</taxon>
        <taxon>Araneidae</taxon>
        <taxon>Araneus</taxon>
    </lineage>
</organism>
<sequence length="106" mass="11875">MKQNPAVLGLTVVHPSRTMVVTFIQPIPEQKSATRHYTTLESYFPTLAIFSLQKGKKGATLNYFLPMFLSESGIIARHRSLSILQKGNNKLVKTLEYVCHTKLQAG</sequence>
<reference evidence="1 2" key="1">
    <citation type="journal article" date="2019" name="Sci. Rep.">
        <title>Orb-weaving spider Araneus ventricosus genome elucidates the spidroin gene catalogue.</title>
        <authorList>
            <person name="Kono N."/>
            <person name="Nakamura H."/>
            <person name="Ohtoshi R."/>
            <person name="Moran D.A.P."/>
            <person name="Shinohara A."/>
            <person name="Yoshida Y."/>
            <person name="Fujiwara M."/>
            <person name="Mori M."/>
            <person name="Tomita M."/>
            <person name="Arakawa K."/>
        </authorList>
    </citation>
    <scope>NUCLEOTIDE SEQUENCE [LARGE SCALE GENOMIC DNA]</scope>
</reference>
<gene>
    <name evidence="1" type="ORF">AVEN_165224_1</name>
</gene>
<dbReference type="AlphaFoldDB" id="A0A4Y2B8L3"/>
<dbReference type="EMBL" id="BGPR01000054">
    <property type="protein sequence ID" value="GBL87626.1"/>
    <property type="molecule type" value="Genomic_DNA"/>
</dbReference>
<comment type="caution">
    <text evidence="1">The sequence shown here is derived from an EMBL/GenBank/DDBJ whole genome shotgun (WGS) entry which is preliminary data.</text>
</comment>
<accession>A0A4Y2B8L3</accession>
<evidence type="ECO:0000313" key="1">
    <source>
        <dbReference type="EMBL" id="GBL87626.1"/>
    </source>
</evidence>
<dbReference type="Proteomes" id="UP000499080">
    <property type="component" value="Unassembled WGS sequence"/>
</dbReference>
<evidence type="ECO:0000313" key="2">
    <source>
        <dbReference type="Proteomes" id="UP000499080"/>
    </source>
</evidence>